<dbReference type="GO" id="GO:0016757">
    <property type="term" value="F:glycosyltransferase activity"/>
    <property type="evidence" value="ECO:0007669"/>
    <property type="project" value="UniProtKB-KW"/>
</dbReference>
<name>A0ABT7TR25_9MICO</name>
<evidence type="ECO:0000259" key="4">
    <source>
        <dbReference type="Pfam" id="PF00534"/>
    </source>
</evidence>
<protein>
    <submittedName>
        <fullName evidence="6">Glycosyltransferase</fullName>
        <ecNumber evidence="6">2.4.-.-</ecNumber>
    </submittedName>
</protein>
<dbReference type="PANTHER" id="PTHR12526:SF636">
    <property type="entry name" value="BLL3647 PROTEIN"/>
    <property type="match status" value="1"/>
</dbReference>
<evidence type="ECO:0000313" key="6">
    <source>
        <dbReference type="EMBL" id="MDM7892046.1"/>
    </source>
</evidence>
<dbReference type="Pfam" id="PF13579">
    <property type="entry name" value="Glyco_trans_4_4"/>
    <property type="match status" value="1"/>
</dbReference>
<keyword evidence="1 6" id="KW-0328">Glycosyltransferase</keyword>
<dbReference type="RefSeq" id="WP_289473782.1">
    <property type="nucleotide sequence ID" value="NZ_JAUCMN010000006.1"/>
</dbReference>
<evidence type="ECO:0000313" key="7">
    <source>
        <dbReference type="Proteomes" id="UP001236404"/>
    </source>
</evidence>
<evidence type="ECO:0000256" key="3">
    <source>
        <dbReference type="SAM" id="MobiDB-lite"/>
    </source>
</evidence>
<dbReference type="InterPro" id="IPR028098">
    <property type="entry name" value="Glyco_trans_4-like_N"/>
</dbReference>
<dbReference type="PANTHER" id="PTHR12526">
    <property type="entry name" value="GLYCOSYLTRANSFERASE"/>
    <property type="match status" value="1"/>
</dbReference>
<dbReference type="EMBL" id="JAUCMN010000006">
    <property type="protein sequence ID" value="MDM7892046.1"/>
    <property type="molecule type" value="Genomic_DNA"/>
</dbReference>
<proteinExistence type="predicted"/>
<gene>
    <name evidence="6" type="ORF">QUG93_10140</name>
</gene>
<dbReference type="Gene3D" id="3.40.50.2000">
    <property type="entry name" value="Glycogen Phosphorylase B"/>
    <property type="match status" value="2"/>
</dbReference>
<keyword evidence="2 6" id="KW-0808">Transferase</keyword>
<dbReference type="Proteomes" id="UP001236404">
    <property type="component" value="Unassembled WGS sequence"/>
</dbReference>
<organism evidence="6 7">
    <name type="scientific">Curtobacterium caseinilyticum</name>
    <dbReference type="NCBI Taxonomy" id="3055137"/>
    <lineage>
        <taxon>Bacteria</taxon>
        <taxon>Bacillati</taxon>
        <taxon>Actinomycetota</taxon>
        <taxon>Actinomycetes</taxon>
        <taxon>Micrococcales</taxon>
        <taxon>Microbacteriaceae</taxon>
        <taxon>Curtobacterium</taxon>
    </lineage>
</organism>
<feature type="domain" description="Glycosyltransferase subfamily 4-like N-terminal" evidence="5">
    <location>
        <begin position="14"/>
        <end position="163"/>
    </location>
</feature>
<dbReference type="Pfam" id="PF00534">
    <property type="entry name" value="Glycos_transf_1"/>
    <property type="match status" value="1"/>
</dbReference>
<feature type="region of interest" description="Disordered" evidence="3">
    <location>
        <begin position="363"/>
        <end position="395"/>
    </location>
</feature>
<dbReference type="SUPFAM" id="SSF53756">
    <property type="entry name" value="UDP-Glycosyltransferase/glycogen phosphorylase"/>
    <property type="match status" value="1"/>
</dbReference>
<dbReference type="EC" id="2.4.-.-" evidence="6"/>
<reference evidence="6 7" key="1">
    <citation type="submission" date="2023-06" db="EMBL/GenBank/DDBJ databases">
        <authorList>
            <person name="Feng G."/>
            <person name="Li J."/>
            <person name="Zhu H."/>
        </authorList>
    </citation>
    <scope>NUCLEOTIDE SEQUENCE [LARGE SCALE GENOMIC DNA]</scope>
    <source>
        <strain evidence="6 7">RHCKG28</strain>
    </source>
</reference>
<accession>A0ABT7TR25</accession>
<evidence type="ECO:0000256" key="2">
    <source>
        <dbReference type="ARBA" id="ARBA00022679"/>
    </source>
</evidence>
<dbReference type="InterPro" id="IPR001296">
    <property type="entry name" value="Glyco_trans_1"/>
</dbReference>
<feature type="domain" description="Glycosyl transferase family 1" evidence="4">
    <location>
        <begin position="186"/>
        <end position="340"/>
    </location>
</feature>
<evidence type="ECO:0000259" key="5">
    <source>
        <dbReference type="Pfam" id="PF13579"/>
    </source>
</evidence>
<sequence>MAIIGTRGYPSYYGGFETAVRHLAPHLAESGREVTVYGRPGQERDDDPALDTRVIRRTTRGAESKSLSTLTFGLTATLDAVRRRPDAALVMNCANGFWLPLLRAAGIRSVVNVDGLEWERAKWGRLARAVFRAGAWCTARFADQLVFDAEAIRRYWEREFGVTGTMIPYGGSEVGTLPLSADDAHLTGKPFALVVARFVPENTIPEFLTAAERIAERHQVVVVGSSGYGGELDERVAALATRNPRVHWLGHVADDSRLLALWCHASAYFHGHSVGGTNPALVQAMHCGAPTVARDTVYNREVLDDTGAAFVAAEPDAIATAVIDLLDDRDRQRSLRRRVRDRARAVYTWDAVCSEYERALSLPPSTTASDQRHGAPCPSSGADRVEQGIPAAVER</sequence>
<keyword evidence="7" id="KW-1185">Reference proteome</keyword>
<evidence type="ECO:0000256" key="1">
    <source>
        <dbReference type="ARBA" id="ARBA00022676"/>
    </source>
</evidence>
<comment type="caution">
    <text evidence="6">The sequence shown here is derived from an EMBL/GenBank/DDBJ whole genome shotgun (WGS) entry which is preliminary data.</text>
</comment>